<evidence type="ECO:0000313" key="3">
    <source>
        <dbReference type="EMBL" id="MFM0597241.1"/>
    </source>
</evidence>
<keyword evidence="4" id="KW-1185">Reference proteome</keyword>
<reference evidence="3 4" key="1">
    <citation type="journal article" date="2024" name="Chem. Sci.">
        <title>Discovery of megapolipeptins by genome mining of a Burkholderiales bacteria collection.</title>
        <authorList>
            <person name="Paulo B.S."/>
            <person name="Recchia M.J.J."/>
            <person name="Lee S."/>
            <person name="Fergusson C.H."/>
            <person name="Romanowski S.B."/>
            <person name="Hernandez A."/>
            <person name="Krull N."/>
            <person name="Liu D.Y."/>
            <person name="Cavanagh H."/>
            <person name="Bos A."/>
            <person name="Gray C.A."/>
            <person name="Murphy B.T."/>
            <person name="Linington R.G."/>
            <person name="Eustaquio A.S."/>
        </authorList>
    </citation>
    <scope>NUCLEOTIDE SEQUENCE [LARGE SCALE GENOMIC DNA]</scope>
    <source>
        <strain evidence="3 4">RL17-335-BIF-A</strain>
    </source>
</reference>
<accession>A0ABW9DFW9</accession>
<evidence type="ECO:0000313" key="4">
    <source>
        <dbReference type="Proteomes" id="UP001629367"/>
    </source>
</evidence>
<feature type="compositionally biased region" description="Low complexity" evidence="1">
    <location>
        <begin position="27"/>
        <end position="36"/>
    </location>
</feature>
<feature type="chain" id="PRO_5045853184" evidence="2">
    <location>
        <begin position="25"/>
        <end position="101"/>
    </location>
</feature>
<gene>
    <name evidence="3" type="ORF">PQQ68_29835</name>
</gene>
<name>A0ABW9DFW9_9BURK</name>
<keyword evidence="2" id="KW-0732">Signal</keyword>
<evidence type="ECO:0000256" key="2">
    <source>
        <dbReference type="SAM" id="SignalP"/>
    </source>
</evidence>
<proteinExistence type="predicted"/>
<feature type="region of interest" description="Disordered" evidence="1">
    <location>
        <begin position="27"/>
        <end position="49"/>
    </location>
</feature>
<organism evidence="3 4">
    <name type="scientific">Paraburkholderia dilworthii</name>
    <dbReference type="NCBI Taxonomy" id="948106"/>
    <lineage>
        <taxon>Bacteria</taxon>
        <taxon>Pseudomonadati</taxon>
        <taxon>Pseudomonadota</taxon>
        <taxon>Betaproteobacteria</taxon>
        <taxon>Burkholderiales</taxon>
        <taxon>Burkholderiaceae</taxon>
        <taxon>Paraburkholderia</taxon>
    </lineage>
</organism>
<comment type="caution">
    <text evidence="3">The sequence shown here is derived from an EMBL/GenBank/DDBJ whole genome shotgun (WGS) entry which is preliminary data.</text>
</comment>
<dbReference type="Proteomes" id="UP001629367">
    <property type="component" value="Unassembled WGS sequence"/>
</dbReference>
<sequence length="101" mass="10273">MNAKLIRTAVLSALLLAASAVSLAATGAGNSNAGASPQSREHGSMMGGMMGSDGMMGGCPMMGGNVGMDPKTAMRMHADMMRAMSDIMLKYSDQVGTTPSK</sequence>
<dbReference type="RefSeq" id="WP_408217861.1">
    <property type="nucleotide sequence ID" value="NZ_JAQQBZ010000029.1"/>
</dbReference>
<evidence type="ECO:0000256" key="1">
    <source>
        <dbReference type="SAM" id="MobiDB-lite"/>
    </source>
</evidence>
<feature type="signal peptide" evidence="2">
    <location>
        <begin position="1"/>
        <end position="24"/>
    </location>
</feature>
<dbReference type="EMBL" id="JAQQBZ010000029">
    <property type="protein sequence ID" value="MFM0597241.1"/>
    <property type="molecule type" value="Genomic_DNA"/>
</dbReference>
<protein>
    <submittedName>
        <fullName evidence="3">Uncharacterized protein</fullName>
    </submittedName>
</protein>